<sequence>MRTLEDPHNQAADAGLSKIFRFIDHGSELPVTEVKSLRRTAAELRIWVEV</sequence>
<dbReference type="AlphaFoldDB" id="C5LKN1"/>
<dbReference type="InParanoid" id="C5LKN1"/>
<accession>C5LKN1</accession>
<dbReference type="RefSeq" id="XP_002770701.1">
    <property type="nucleotide sequence ID" value="XM_002770655.1"/>
</dbReference>
<evidence type="ECO:0000313" key="2">
    <source>
        <dbReference type="Proteomes" id="UP000007800"/>
    </source>
</evidence>
<dbReference type="GeneID" id="9048171"/>
<keyword evidence="2" id="KW-1185">Reference proteome</keyword>
<reference evidence="1 2" key="1">
    <citation type="submission" date="2008-07" db="EMBL/GenBank/DDBJ databases">
        <authorList>
            <person name="El-Sayed N."/>
            <person name="Caler E."/>
            <person name="Inman J."/>
            <person name="Amedeo P."/>
            <person name="Hass B."/>
            <person name="Wortman J."/>
        </authorList>
    </citation>
    <scope>NUCLEOTIDE SEQUENCE [LARGE SCALE GENOMIC DNA]</scope>
    <source>
        <strain evidence="2">ATCC 50983 / TXsc</strain>
    </source>
</reference>
<protein>
    <submittedName>
        <fullName evidence="1">Uncharacterized protein</fullName>
    </submittedName>
</protein>
<name>C5LKN1_PERM5</name>
<organism evidence="2">
    <name type="scientific">Perkinsus marinus (strain ATCC 50983 / TXsc)</name>
    <dbReference type="NCBI Taxonomy" id="423536"/>
    <lineage>
        <taxon>Eukaryota</taxon>
        <taxon>Sar</taxon>
        <taxon>Alveolata</taxon>
        <taxon>Perkinsozoa</taxon>
        <taxon>Perkinsea</taxon>
        <taxon>Perkinsida</taxon>
        <taxon>Perkinsidae</taxon>
        <taxon>Perkinsus</taxon>
    </lineage>
</organism>
<gene>
    <name evidence="1" type="ORF">Pmar_PMAR025734</name>
</gene>
<dbReference type="Proteomes" id="UP000007800">
    <property type="component" value="Unassembled WGS sequence"/>
</dbReference>
<dbReference type="EMBL" id="GG682853">
    <property type="protein sequence ID" value="EER02712.1"/>
    <property type="molecule type" value="Genomic_DNA"/>
</dbReference>
<evidence type="ECO:0000313" key="1">
    <source>
        <dbReference type="EMBL" id="EER02712.1"/>
    </source>
</evidence>
<proteinExistence type="predicted"/>